<organism evidence="2 3">
    <name type="scientific">Cellulomonas triticagri</name>
    <dbReference type="NCBI Taxonomy" id="2483352"/>
    <lineage>
        <taxon>Bacteria</taxon>
        <taxon>Bacillati</taxon>
        <taxon>Actinomycetota</taxon>
        <taxon>Actinomycetes</taxon>
        <taxon>Micrococcales</taxon>
        <taxon>Cellulomonadaceae</taxon>
        <taxon>Cellulomonas</taxon>
    </lineage>
</organism>
<evidence type="ECO:0000259" key="1">
    <source>
        <dbReference type="Pfam" id="PF12680"/>
    </source>
</evidence>
<feature type="domain" description="SnoaL-like" evidence="1">
    <location>
        <begin position="6"/>
        <end position="100"/>
    </location>
</feature>
<dbReference type="InterPro" id="IPR032710">
    <property type="entry name" value="NTF2-like_dom_sf"/>
</dbReference>
<dbReference type="Pfam" id="PF12680">
    <property type="entry name" value="SnoaL_2"/>
    <property type="match status" value="1"/>
</dbReference>
<dbReference type="AlphaFoldDB" id="A0A3M2J0G2"/>
<sequence>MLEWVAAYERAWRAQDADAVATLFTEDVRYLRSPYEPPLDGHAAVRDFWPDPTPFTMEVGTAVAEGPDAVVRVLVRYGGDQPQEYTDLWVLRFADDGRVRHFEEWAYWPGRAYSAGQDPDPAPGG</sequence>
<dbReference type="InterPro" id="IPR037401">
    <property type="entry name" value="SnoaL-like"/>
</dbReference>
<dbReference type="EMBL" id="RFFI01000089">
    <property type="protein sequence ID" value="RMI06879.1"/>
    <property type="molecule type" value="Genomic_DNA"/>
</dbReference>
<reference evidence="2 3" key="1">
    <citation type="submission" date="2018-10" db="EMBL/GenBank/DDBJ databases">
        <title>Isolation, diversity and antifungal activity of actinobacteria from wheat.</title>
        <authorList>
            <person name="Han C."/>
        </authorList>
    </citation>
    <scope>NUCLEOTIDE SEQUENCE [LARGE SCALE GENOMIC DNA]</scope>
    <source>
        <strain evidence="2 3">NEAU-YY56</strain>
    </source>
</reference>
<dbReference type="Gene3D" id="3.10.450.50">
    <property type="match status" value="1"/>
</dbReference>
<accession>A0A3M2J0G2</accession>
<gene>
    <name evidence="2" type="ORF">EBM89_14855</name>
</gene>
<keyword evidence="3" id="KW-1185">Reference proteome</keyword>
<evidence type="ECO:0000313" key="3">
    <source>
        <dbReference type="Proteomes" id="UP000269289"/>
    </source>
</evidence>
<comment type="caution">
    <text evidence="2">The sequence shown here is derived from an EMBL/GenBank/DDBJ whole genome shotgun (WGS) entry which is preliminary data.</text>
</comment>
<dbReference type="OrthoDB" id="8526151at2"/>
<name>A0A3M2J0G2_9CELL</name>
<dbReference type="SUPFAM" id="SSF54427">
    <property type="entry name" value="NTF2-like"/>
    <property type="match status" value="1"/>
</dbReference>
<proteinExistence type="predicted"/>
<dbReference type="Proteomes" id="UP000269289">
    <property type="component" value="Unassembled WGS sequence"/>
</dbReference>
<protein>
    <submittedName>
        <fullName evidence="2">Nuclear transport factor 2 family protein</fullName>
    </submittedName>
</protein>
<evidence type="ECO:0000313" key="2">
    <source>
        <dbReference type="EMBL" id="RMI06879.1"/>
    </source>
</evidence>